<dbReference type="AlphaFoldDB" id="A0A699ZGS6"/>
<dbReference type="InterPro" id="IPR001752">
    <property type="entry name" value="Kinesin_motor_dom"/>
</dbReference>
<dbReference type="PANTHER" id="PTHR47968:SF75">
    <property type="entry name" value="CENTROMERE-ASSOCIATED PROTEIN E"/>
    <property type="match status" value="1"/>
</dbReference>
<comment type="similarity">
    <text evidence="3">Belongs to the TRAFAC class myosin-kinesin ATPase superfamily. Kinesin family.</text>
</comment>
<keyword evidence="1" id="KW-0175">Coiled coil</keyword>
<dbReference type="GO" id="GO:0007018">
    <property type="term" value="P:microtubule-based movement"/>
    <property type="evidence" value="ECO:0007669"/>
    <property type="project" value="InterPro"/>
</dbReference>
<feature type="non-terminal residue" evidence="5">
    <location>
        <position position="233"/>
    </location>
</feature>
<comment type="caution">
    <text evidence="3">Lacks conserved residue(s) required for the propagation of feature annotation.</text>
</comment>
<dbReference type="GO" id="GO:0003777">
    <property type="term" value="F:microtubule motor activity"/>
    <property type="evidence" value="ECO:0007669"/>
    <property type="project" value="InterPro"/>
</dbReference>
<dbReference type="Gene3D" id="3.40.850.10">
    <property type="entry name" value="Kinesin motor domain"/>
    <property type="match status" value="2"/>
</dbReference>
<evidence type="ECO:0000313" key="5">
    <source>
        <dbReference type="EMBL" id="GFH18639.1"/>
    </source>
</evidence>
<evidence type="ECO:0000256" key="3">
    <source>
        <dbReference type="PROSITE-ProRule" id="PRU00283"/>
    </source>
</evidence>
<comment type="caution">
    <text evidence="5">The sequence shown here is derived from an EMBL/GenBank/DDBJ whole genome shotgun (WGS) entry which is preliminary data.</text>
</comment>
<dbReference type="EMBL" id="BLLF01001332">
    <property type="protein sequence ID" value="GFH18639.1"/>
    <property type="molecule type" value="Genomic_DNA"/>
</dbReference>
<dbReference type="InterPro" id="IPR027640">
    <property type="entry name" value="Kinesin-like_fam"/>
</dbReference>
<dbReference type="InterPro" id="IPR027417">
    <property type="entry name" value="P-loop_NTPase"/>
</dbReference>
<proteinExistence type="inferred from homology"/>
<accession>A0A699ZGS6</accession>
<dbReference type="PANTHER" id="PTHR47968">
    <property type="entry name" value="CENTROMERE PROTEIN E"/>
    <property type="match status" value="1"/>
</dbReference>
<reference evidence="5 6" key="1">
    <citation type="submission" date="2020-02" db="EMBL/GenBank/DDBJ databases">
        <title>Draft genome sequence of Haematococcus lacustris strain NIES-144.</title>
        <authorList>
            <person name="Morimoto D."/>
            <person name="Nakagawa S."/>
            <person name="Yoshida T."/>
            <person name="Sawayama S."/>
        </authorList>
    </citation>
    <scope>NUCLEOTIDE SEQUENCE [LARGE SCALE GENOMIC DNA]</scope>
    <source>
        <strain evidence="5 6">NIES-144</strain>
    </source>
</reference>
<keyword evidence="6" id="KW-1185">Reference proteome</keyword>
<evidence type="ECO:0000259" key="4">
    <source>
        <dbReference type="PROSITE" id="PS50067"/>
    </source>
</evidence>
<evidence type="ECO:0000256" key="2">
    <source>
        <dbReference type="ARBA" id="ARBA00023175"/>
    </source>
</evidence>
<dbReference type="GO" id="GO:0005524">
    <property type="term" value="F:ATP binding"/>
    <property type="evidence" value="ECO:0007669"/>
    <property type="project" value="InterPro"/>
</dbReference>
<feature type="domain" description="Kinesin motor" evidence="4">
    <location>
        <begin position="1"/>
        <end position="151"/>
    </location>
</feature>
<evidence type="ECO:0000313" key="6">
    <source>
        <dbReference type="Proteomes" id="UP000485058"/>
    </source>
</evidence>
<dbReference type="SMART" id="SM00129">
    <property type="entry name" value="KISc"/>
    <property type="match status" value="1"/>
</dbReference>
<dbReference type="InterPro" id="IPR036961">
    <property type="entry name" value="Kinesin_motor_dom_sf"/>
</dbReference>
<dbReference type="Pfam" id="PF00225">
    <property type="entry name" value="Kinesin"/>
    <property type="match status" value="1"/>
</dbReference>
<dbReference type="GO" id="GO:0008017">
    <property type="term" value="F:microtubule binding"/>
    <property type="evidence" value="ECO:0007669"/>
    <property type="project" value="InterPro"/>
</dbReference>
<evidence type="ECO:0000256" key="1">
    <source>
        <dbReference type="ARBA" id="ARBA00023054"/>
    </source>
</evidence>
<name>A0A699ZGS6_HAELA</name>
<organism evidence="5 6">
    <name type="scientific">Haematococcus lacustris</name>
    <name type="common">Green alga</name>
    <name type="synonym">Haematococcus pluvialis</name>
    <dbReference type="NCBI Taxonomy" id="44745"/>
    <lineage>
        <taxon>Eukaryota</taxon>
        <taxon>Viridiplantae</taxon>
        <taxon>Chlorophyta</taxon>
        <taxon>core chlorophytes</taxon>
        <taxon>Chlorophyceae</taxon>
        <taxon>CS clade</taxon>
        <taxon>Chlamydomonadales</taxon>
        <taxon>Haematococcaceae</taxon>
        <taxon>Haematococcus</taxon>
    </lineage>
</organism>
<dbReference type="Proteomes" id="UP000485058">
    <property type="component" value="Unassembled WGS sequence"/>
</dbReference>
<feature type="non-terminal residue" evidence="5">
    <location>
        <position position="1"/>
    </location>
</feature>
<keyword evidence="2" id="KW-0505">Motor protein</keyword>
<protein>
    <recommendedName>
        <fullName evidence="4">Kinesin motor domain-containing protein</fullName>
    </recommendedName>
</protein>
<gene>
    <name evidence="5" type="ORF">HaLaN_15478</name>
</gene>
<sequence>MEVYNEQINDLLNIEASNLVLKADVSHGGGRESACMMKVEGLTEKVVTNTDDTLALIQSIQVRLVTAFDVILTCQGKAINQSLLTLGKVMRLLAGTKGSHIPYRESKLTRLLQPSLEGNAQVVLLATISPLAMAVAESESTLDFMAQAKRVTTHATAVRLEPESVQIKRLVDERRHLLTQVSQLQEALSCQSTVSQYISMPAKPPPVTSGSFKGRSTGSAQQLSGANMALSLY</sequence>
<dbReference type="PROSITE" id="PS50067">
    <property type="entry name" value="KINESIN_MOTOR_2"/>
    <property type="match status" value="1"/>
</dbReference>
<dbReference type="SUPFAM" id="SSF52540">
    <property type="entry name" value="P-loop containing nucleoside triphosphate hydrolases"/>
    <property type="match status" value="1"/>
</dbReference>